<evidence type="ECO:0000313" key="3">
    <source>
        <dbReference type="Proteomes" id="UP001500021"/>
    </source>
</evidence>
<keyword evidence="1" id="KW-0175">Coiled coil</keyword>
<protein>
    <recommendedName>
        <fullName evidence="4">NACHT domain-containing protein</fullName>
    </recommendedName>
</protein>
<evidence type="ECO:0000256" key="1">
    <source>
        <dbReference type="SAM" id="Coils"/>
    </source>
</evidence>
<dbReference type="SUPFAM" id="SSF52540">
    <property type="entry name" value="P-loop containing nucleoside triphosphate hydrolases"/>
    <property type="match status" value="1"/>
</dbReference>
<dbReference type="EMBL" id="BAAAFA010000011">
    <property type="protein sequence ID" value="GAA0822475.1"/>
    <property type="molecule type" value="Genomic_DNA"/>
</dbReference>
<dbReference type="RefSeq" id="WP_343818634.1">
    <property type="nucleotide sequence ID" value="NZ_BAAAFA010000011.1"/>
</dbReference>
<keyword evidence="3" id="KW-1185">Reference proteome</keyword>
<name>A0ABN1LAB5_9GAMM</name>
<evidence type="ECO:0000313" key="2">
    <source>
        <dbReference type="EMBL" id="GAA0822475.1"/>
    </source>
</evidence>
<reference evidence="2 3" key="1">
    <citation type="journal article" date="2019" name="Int. J. Syst. Evol. Microbiol.">
        <title>The Global Catalogue of Microorganisms (GCM) 10K type strain sequencing project: providing services to taxonomists for standard genome sequencing and annotation.</title>
        <authorList>
            <consortium name="The Broad Institute Genomics Platform"/>
            <consortium name="The Broad Institute Genome Sequencing Center for Infectious Disease"/>
            <person name="Wu L."/>
            <person name="Ma J."/>
        </authorList>
    </citation>
    <scope>NUCLEOTIDE SEQUENCE [LARGE SCALE GENOMIC DNA]</scope>
    <source>
        <strain evidence="2 3">JCM 15608</strain>
    </source>
</reference>
<sequence length="890" mass="101982">METVVTQYLKALVDLKEDDFTRDIIKPLFESMGYYKVDFNGGSYERGRDLIAQRRIPPKKESYVVYIQSKKVGDIQNTSTASKLSTLLHQLRQCCLGKLTDDEGNKISPNEVYLACPESISSRLMEEIETQLFNMPLKIYFYDGPKILQDIKEFKPDLLNILTNIEEKLTTHSCLEPSNKELLSALKNETSQKIDNFYSDLSFFVGSFDSNLLLHLDITTHNGSIQVSQENWAGFRKDIERISSKHQLYLLNKDLSKLEAKFKKDKELYEGKNNKDLIKELEQKELKYNDIEIRIKGLIESLKASLKPSNNHISKVVNSKVLAERGIILDELKFATKNRSKFDVQKYNDKGSSFNKEANHIASLIHEQNEMSILLNGIKRRIISKPFYKVTLSVDELKNKILLYKEKYINDIKLINNRSLGITRLKNFLSSTEKTLSLISQVIDNNSQLSKVISFKPQEKVQDRVSISPHDIFATGNDIAVYGGAGVGKTTTLKAYADMISECNNKNLIYIPLNRLVDEFKKFYNDDAHKKTLKTDLLVKIILLSKGMQPTSELVEEANNALSGKLVIILDGLDEVYNAIPDIIPAISEFKLKNKMSQLIISSRDCVSYLNDIDFLGITLLPFTEEQLDKFIRGWFKLDIAKATQLISSIKQRDLFEYIKTPLLATITCSLVEKGVDAPSSENEIYSERLNLLTGEYDLHKNIERQKQKGDLLRKCAMKIAYKMHNKGVRAESKENIKSSLMISLADKYSEALLSSCVEELINPCNILFHDPITKKYSFGHFRFQEHLASEELNLNRSIDLSELVTIDWWRGALSLYAQDNDVSYLIEDVYNHYGNVSRAIITLNSMVNSSPKSKQQGLKKLLKEYKKSDLMDELFTDPDYGYEHETYFR</sequence>
<dbReference type="InterPro" id="IPR027417">
    <property type="entry name" value="P-loop_NTPase"/>
</dbReference>
<evidence type="ECO:0008006" key="4">
    <source>
        <dbReference type="Google" id="ProtNLM"/>
    </source>
</evidence>
<accession>A0ABN1LAB5</accession>
<gene>
    <name evidence="2" type="ORF">GCM10009111_30880</name>
</gene>
<dbReference type="Gene3D" id="3.40.50.300">
    <property type="entry name" value="P-loop containing nucleotide triphosphate hydrolases"/>
    <property type="match status" value="1"/>
</dbReference>
<comment type="caution">
    <text evidence="2">The sequence shown here is derived from an EMBL/GenBank/DDBJ whole genome shotgun (WGS) entry which is preliminary data.</text>
</comment>
<dbReference type="Proteomes" id="UP001500021">
    <property type="component" value="Unassembled WGS sequence"/>
</dbReference>
<feature type="coiled-coil region" evidence="1">
    <location>
        <begin position="274"/>
        <end position="301"/>
    </location>
</feature>
<organism evidence="2 3">
    <name type="scientific">Colwellia asteriadis</name>
    <dbReference type="NCBI Taxonomy" id="517723"/>
    <lineage>
        <taxon>Bacteria</taxon>
        <taxon>Pseudomonadati</taxon>
        <taxon>Pseudomonadota</taxon>
        <taxon>Gammaproteobacteria</taxon>
        <taxon>Alteromonadales</taxon>
        <taxon>Colwelliaceae</taxon>
        <taxon>Colwellia</taxon>
    </lineage>
</organism>
<proteinExistence type="predicted"/>